<reference evidence="1" key="1">
    <citation type="journal article" date="2023" name="Mol. Biol. Evol.">
        <title>Third-Generation Sequencing Reveals the Adaptive Role of the Epigenome in Three Deep-Sea Polychaetes.</title>
        <authorList>
            <person name="Perez M."/>
            <person name="Aroh O."/>
            <person name="Sun Y."/>
            <person name="Lan Y."/>
            <person name="Juniper S.K."/>
            <person name="Young C.R."/>
            <person name="Angers B."/>
            <person name="Qian P.Y."/>
        </authorList>
    </citation>
    <scope>NUCLEOTIDE SEQUENCE</scope>
    <source>
        <strain evidence="1">P08H-3</strain>
    </source>
</reference>
<evidence type="ECO:0000313" key="2">
    <source>
        <dbReference type="Proteomes" id="UP001208570"/>
    </source>
</evidence>
<organism evidence="1 2">
    <name type="scientific">Paralvinella palmiformis</name>
    <dbReference type="NCBI Taxonomy" id="53620"/>
    <lineage>
        <taxon>Eukaryota</taxon>
        <taxon>Metazoa</taxon>
        <taxon>Spiralia</taxon>
        <taxon>Lophotrochozoa</taxon>
        <taxon>Annelida</taxon>
        <taxon>Polychaeta</taxon>
        <taxon>Sedentaria</taxon>
        <taxon>Canalipalpata</taxon>
        <taxon>Terebellida</taxon>
        <taxon>Terebelliformia</taxon>
        <taxon>Alvinellidae</taxon>
        <taxon>Paralvinella</taxon>
    </lineage>
</organism>
<dbReference type="AlphaFoldDB" id="A0AAD9K405"/>
<gene>
    <name evidence="1" type="ORF">LSH36_68g09015</name>
</gene>
<keyword evidence="2" id="KW-1185">Reference proteome</keyword>
<evidence type="ECO:0000313" key="1">
    <source>
        <dbReference type="EMBL" id="KAK2164151.1"/>
    </source>
</evidence>
<comment type="caution">
    <text evidence="1">The sequence shown here is derived from an EMBL/GenBank/DDBJ whole genome shotgun (WGS) entry which is preliminary data.</text>
</comment>
<dbReference type="Proteomes" id="UP001208570">
    <property type="component" value="Unassembled WGS sequence"/>
</dbReference>
<proteinExistence type="predicted"/>
<accession>A0AAD9K405</accession>
<protein>
    <submittedName>
        <fullName evidence="1">Uncharacterized protein</fullName>
    </submittedName>
</protein>
<name>A0AAD9K405_9ANNE</name>
<sequence>MDPGRYRRGDYRCPRVFGGWTSVSQVCDATGVYERLEYQFLSKRQAIIVRRKLRSRETRCGHRWVEFGRRSSSEADGGSTRIRAATSMPNLHLQPMKIVRDTIRARFRPITGAVNGMTARFGNDWTIIYAGNHEKTLPEYSHMSSINSVHRSDDPRYA</sequence>
<dbReference type="EMBL" id="JAODUP010000068">
    <property type="protein sequence ID" value="KAK2164151.1"/>
    <property type="molecule type" value="Genomic_DNA"/>
</dbReference>